<accession>A0ABX5B253</accession>
<dbReference type="RefSeq" id="WP_104618931.1">
    <property type="nucleotide sequence ID" value="NZ_JJMJ01000199.1"/>
</dbReference>
<dbReference type="InterPro" id="IPR058240">
    <property type="entry name" value="rSAM_sf"/>
</dbReference>
<comment type="cofactor">
    <cofactor evidence="1">
        <name>[4Fe-4S] cluster</name>
        <dbReference type="ChEBI" id="CHEBI:49883"/>
    </cofactor>
</comment>
<dbReference type="InterPro" id="IPR050377">
    <property type="entry name" value="Radical_SAM_PqqE_MftC-like"/>
</dbReference>
<keyword evidence="4" id="KW-0408">Iron</keyword>
<dbReference type="InterPro" id="IPR013785">
    <property type="entry name" value="Aldolase_TIM"/>
</dbReference>
<feature type="non-terminal residue" evidence="7">
    <location>
        <position position="397"/>
    </location>
</feature>
<keyword evidence="8" id="KW-1185">Reference proteome</keyword>
<evidence type="ECO:0000256" key="2">
    <source>
        <dbReference type="ARBA" id="ARBA00022691"/>
    </source>
</evidence>
<dbReference type="Gene3D" id="3.20.20.70">
    <property type="entry name" value="Aldolase class I"/>
    <property type="match status" value="1"/>
</dbReference>
<evidence type="ECO:0000256" key="4">
    <source>
        <dbReference type="ARBA" id="ARBA00023004"/>
    </source>
</evidence>
<evidence type="ECO:0000256" key="3">
    <source>
        <dbReference type="ARBA" id="ARBA00022723"/>
    </source>
</evidence>
<keyword evidence="5" id="KW-0411">Iron-sulfur</keyword>
<gene>
    <name evidence="7" type="ORF">DJ52_11475</name>
</gene>
<dbReference type="InterPro" id="IPR007197">
    <property type="entry name" value="rSAM"/>
</dbReference>
<proteinExistence type="predicted"/>
<name>A0ABX5B253_9SPIR</name>
<dbReference type="Pfam" id="PF04055">
    <property type="entry name" value="Radical_SAM"/>
    <property type="match status" value="1"/>
</dbReference>
<evidence type="ECO:0000256" key="5">
    <source>
        <dbReference type="ARBA" id="ARBA00023014"/>
    </source>
</evidence>
<dbReference type="SUPFAM" id="SSF102114">
    <property type="entry name" value="Radical SAM enzymes"/>
    <property type="match status" value="1"/>
</dbReference>
<feature type="domain" description="Radical SAM core" evidence="6">
    <location>
        <begin position="144"/>
        <end position="274"/>
    </location>
</feature>
<reference evidence="7 8" key="1">
    <citation type="submission" date="2014-04" db="EMBL/GenBank/DDBJ databases">
        <title>Whole genome sequence of 'Brachyspira hampsonii' D13-03603F2.</title>
        <authorList>
            <person name="Patterson A.H."/>
            <person name="Chaban B."/>
            <person name="Fernando C."/>
            <person name="Harding J.C."/>
            <person name="Hill J.E."/>
        </authorList>
    </citation>
    <scope>NUCLEOTIDE SEQUENCE [LARGE SCALE GENOMIC DNA]</scope>
    <source>
        <strain evidence="7 8">D13-03603F2</strain>
    </source>
</reference>
<dbReference type="Proteomes" id="UP000238924">
    <property type="component" value="Unassembled WGS sequence"/>
</dbReference>
<comment type="caution">
    <text evidence="7">The sequence shown here is derived from an EMBL/GenBank/DDBJ whole genome shotgun (WGS) entry which is preliminary data.</text>
</comment>
<dbReference type="PANTHER" id="PTHR11228">
    <property type="entry name" value="RADICAL SAM DOMAIN PROTEIN"/>
    <property type="match status" value="1"/>
</dbReference>
<evidence type="ECO:0000313" key="8">
    <source>
        <dbReference type="Proteomes" id="UP000238924"/>
    </source>
</evidence>
<dbReference type="PANTHER" id="PTHR11228:SF7">
    <property type="entry name" value="PQQA PEPTIDE CYCLASE"/>
    <property type="match status" value="1"/>
</dbReference>
<keyword evidence="2" id="KW-0949">S-adenosyl-L-methionine</keyword>
<evidence type="ECO:0000313" key="7">
    <source>
        <dbReference type="EMBL" id="PPS21341.1"/>
    </source>
</evidence>
<evidence type="ECO:0000259" key="6">
    <source>
        <dbReference type="Pfam" id="PF04055"/>
    </source>
</evidence>
<dbReference type="CDD" id="cd01335">
    <property type="entry name" value="Radical_SAM"/>
    <property type="match status" value="1"/>
</dbReference>
<sequence length="397" mass="46842">MKWQNRGHEFDEIGKIFQKNKELLFLGNIEKAQKMKECLSFLGAKIYIPKIEYKNKLFDTNNIKKHIESSGTDIENKTIIIFDNFVNIKKYLIRKKLIENINFFIIKKFYNTYFSDEGEIFTIKYLSIFAIYAYNKVYLHSNNIVTTTVCNLNCKSCLNFNPYIKNKHHNSFENLKDDIDTYFKNVDMIGLMHITGGEPSIYPDIIKLLKYINNNYRDKIIDLVMPTNGIREISDELCQIFKECNMIIQVDNYLDAVPKYKDIYDSNIEKLIKYGVKMDIIPAGQKWNWVEAYPPRYDYSLLSDEENTKRFDYCGSIYSEIRDKKIYACCYHGFAETAGIIDKSLNVNSDYFELVNDFNKKELIEFRLKYSEKGYSNFCKYCNGIYPLNTCFVKAAE</sequence>
<dbReference type="EMBL" id="JJMJ01000199">
    <property type="protein sequence ID" value="PPS21341.1"/>
    <property type="molecule type" value="Genomic_DNA"/>
</dbReference>
<organism evidence="7 8">
    <name type="scientific">Brachyspira murdochii</name>
    <dbReference type="NCBI Taxonomy" id="84378"/>
    <lineage>
        <taxon>Bacteria</taxon>
        <taxon>Pseudomonadati</taxon>
        <taxon>Spirochaetota</taxon>
        <taxon>Spirochaetia</taxon>
        <taxon>Brachyspirales</taxon>
        <taxon>Brachyspiraceae</taxon>
        <taxon>Brachyspira</taxon>
    </lineage>
</organism>
<dbReference type="SFLD" id="SFLDS00029">
    <property type="entry name" value="Radical_SAM"/>
    <property type="match status" value="1"/>
</dbReference>
<protein>
    <recommendedName>
        <fullName evidence="6">Radical SAM core domain-containing protein</fullName>
    </recommendedName>
</protein>
<evidence type="ECO:0000256" key="1">
    <source>
        <dbReference type="ARBA" id="ARBA00001966"/>
    </source>
</evidence>
<keyword evidence="3" id="KW-0479">Metal-binding</keyword>